<gene>
    <name evidence="2" type="ORF">DCO17_02820</name>
</gene>
<feature type="compositionally biased region" description="Polar residues" evidence="1">
    <location>
        <begin position="1"/>
        <end position="17"/>
    </location>
</feature>
<accession>A0A6M9Q2F0</accession>
<dbReference type="RefSeq" id="WP_173955298.1">
    <property type="nucleotide sequence ID" value="NZ_CP028942.1"/>
</dbReference>
<keyword evidence="3" id="KW-1185">Reference proteome</keyword>
<evidence type="ECO:0000256" key="1">
    <source>
        <dbReference type="SAM" id="MobiDB-lite"/>
    </source>
</evidence>
<evidence type="ECO:0000313" key="2">
    <source>
        <dbReference type="EMBL" id="QKM64256.1"/>
    </source>
</evidence>
<dbReference type="AlphaFoldDB" id="A0A6M9Q2F0"/>
<name>A0A6M9Q2F0_9BURK</name>
<protein>
    <submittedName>
        <fullName evidence="2">Uncharacterized protein</fullName>
    </submittedName>
</protein>
<dbReference type="EMBL" id="CP028942">
    <property type="protein sequence ID" value="QKM64256.1"/>
    <property type="molecule type" value="Genomic_DNA"/>
</dbReference>
<dbReference type="Proteomes" id="UP000503312">
    <property type="component" value="Chromosome"/>
</dbReference>
<organism evidence="2 3">
    <name type="scientific">Polynucleobacter tropicus</name>
    <dbReference type="NCBI Taxonomy" id="1743174"/>
    <lineage>
        <taxon>Bacteria</taxon>
        <taxon>Pseudomonadati</taxon>
        <taxon>Pseudomonadota</taxon>
        <taxon>Betaproteobacteria</taxon>
        <taxon>Burkholderiales</taxon>
        <taxon>Burkholderiaceae</taxon>
        <taxon>Polynucleobacter</taxon>
    </lineage>
</organism>
<proteinExistence type="predicted"/>
<reference evidence="2 3" key="1">
    <citation type="submission" date="2018-04" db="EMBL/GenBank/DDBJ databases">
        <title>Polynucleobacter sp. UH21B genome.</title>
        <authorList>
            <person name="Hahn M.W."/>
        </authorList>
    </citation>
    <scope>NUCLEOTIDE SEQUENCE [LARGE SCALE GENOMIC DNA]</scope>
    <source>
        <strain evidence="2 3">MWH-UH21B</strain>
    </source>
</reference>
<sequence>MTNANSQKTPAQSTQESGAVESQKELATDQVSNAQDSNRAKKALSKREIMEQLSRERFPWDE</sequence>
<dbReference type="KEGG" id="ptrp:DCO17_02820"/>
<feature type="region of interest" description="Disordered" evidence="1">
    <location>
        <begin position="1"/>
        <end position="62"/>
    </location>
</feature>
<evidence type="ECO:0000313" key="3">
    <source>
        <dbReference type="Proteomes" id="UP000503312"/>
    </source>
</evidence>
<feature type="compositionally biased region" description="Basic and acidic residues" evidence="1">
    <location>
        <begin position="45"/>
        <end position="62"/>
    </location>
</feature>